<evidence type="ECO:0000313" key="2">
    <source>
        <dbReference type="EMBL" id="STO20688.1"/>
    </source>
</evidence>
<evidence type="ECO:0000256" key="1">
    <source>
        <dbReference type="SAM" id="Phobius"/>
    </source>
</evidence>
<protein>
    <submittedName>
        <fullName evidence="2">Uncharacterized protein</fullName>
    </submittedName>
</protein>
<keyword evidence="1" id="KW-0472">Membrane</keyword>
<reference evidence="2 3" key="1">
    <citation type="submission" date="2018-06" db="EMBL/GenBank/DDBJ databases">
        <authorList>
            <consortium name="Pathogen Informatics"/>
            <person name="Doyle S."/>
        </authorList>
    </citation>
    <scope>NUCLEOTIDE SEQUENCE [LARGE SCALE GENOMIC DNA]</scope>
    <source>
        <strain evidence="2 3">NCTC11370</strain>
    </source>
</reference>
<dbReference type="AlphaFoldDB" id="A0A377G8K3"/>
<gene>
    <name evidence="2" type="ORF">NCTC11370_00747</name>
</gene>
<evidence type="ECO:0000313" key="3">
    <source>
        <dbReference type="Proteomes" id="UP000254554"/>
    </source>
</evidence>
<dbReference type="Proteomes" id="UP000254554">
    <property type="component" value="Unassembled WGS sequence"/>
</dbReference>
<name>A0A377G8K3_9GAMM</name>
<feature type="transmembrane region" description="Helical" evidence="1">
    <location>
        <begin position="44"/>
        <end position="60"/>
    </location>
</feature>
<keyword evidence="3" id="KW-1185">Reference proteome</keyword>
<organism evidence="2 3">
    <name type="scientific">Fluoribacter dumoffii</name>
    <dbReference type="NCBI Taxonomy" id="463"/>
    <lineage>
        <taxon>Bacteria</taxon>
        <taxon>Pseudomonadati</taxon>
        <taxon>Pseudomonadota</taxon>
        <taxon>Gammaproteobacteria</taxon>
        <taxon>Legionellales</taxon>
        <taxon>Legionellaceae</taxon>
        <taxon>Fluoribacter</taxon>
    </lineage>
</organism>
<dbReference type="STRING" id="1094715.GCA_000236165_01674"/>
<proteinExistence type="predicted"/>
<keyword evidence="1" id="KW-0812">Transmembrane</keyword>
<keyword evidence="1" id="KW-1133">Transmembrane helix</keyword>
<dbReference type="EMBL" id="UGGT01000001">
    <property type="protein sequence ID" value="STO20688.1"/>
    <property type="molecule type" value="Genomic_DNA"/>
</dbReference>
<sequence length="61" mass="7186">MLNQFLSNVNGLKAAYISQFGFIDFRCLSILHGPYRFHVMPHPKILFIFSLFILCFIADYR</sequence>
<accession>A0A377G8K3</accession>